<proteinExistence type="evidence at transcript level"/>
<evidence type="ECO:0000313" key="4">
    <source>
        <dbReference type="EMBL" id="RHN44927.1"/>
    </source>
</evidence>
<dbReference type="EMBL" id="PSQE01000007">
    <property type="protein sequence ID" value="RHN44927.1"/>
    <property type="molecule type" value="Genomic_DNA"/>
</dbReference>
<dbReference type="EMBL" id="BT143016">
    <property type="protein sequence ID" value="AFK42810.1"/>
    <property type="molecule type" value="mRNA"/>
</dbReference>
<accession>I3SRB8</accession>
<keyword evidence="1" id="KW-1133">Transmembrane helix</keyword>
<evidence type="ECO:0000313" key="3">
    <source>
        <dbReference type="EMBL" id="AFK42810.1"/>
    </source>
</evidence>
<dbReference type="Pfam" id="PF07127">
    <property type="entry name" value="Nodulin_late"/>
    <property type="match status" value="1"/>
</dbReference>
<organism evidence="3">
    <name type="scientific">Medicago truncatula</name>
    <name type="common">Barrel medic</name>
    <name type="synonym">Medicago tribuloides</name>
    <dbReference type="NCBI Taxonomy" id="3880"/>
    <lineage>
        <taxon>Eukaryota</taxon>
        <taxon>Viridiplantae</taxon>
        <taxon>Streptophyta</taxon>
        <taxon>Embryophyta</taxon>
        <taxon>Tracheophyta</taxon>
        <taxon>Spermatophyta</taxon>
        <taxon>Magnoliopsida</taxon>
        <taxon>eudicotyledons</taxon>
        <taxon>Gunneridae</taxon>
        <taxon>Pentapetalae</taxon>
        <taxon>rosids</taxon>
        <taxon>fabids</taxon>
        <taxon>Fabales</taxon>
        <taxon>Fabaceae</taxon>
        <taxon>Papilionoideae</taxon>
        <taxon>50 kb inversion clade</taxon>
        <taxon>NPAAA clade</taxon>
        <taxon>Hologalegina</taxon>
        <taxon>IRL clade</taxon>
        <taxon>Trifolieae</taxon>
        <taxon>Medicago</taxon>
    </lineage>
</organism>
<feature type="transmembrane region" description="Helical" evidence="1">
    <location>
        <begin position="7"/>
        <end position="29"/>
    </location>
</feature>
<dbReference type="InterPro" id="IPR009810">
    <property type="entry name" value="Nodulin_late_dom"/>
</dbReference>
<evidence type="ECO:0000259" key="2">
    <source>
        <dbReference type="Pfam" id="PF07127"/>
    </source>
</evidence>
<dbReference type="AlphaFoldDB" id="I3SRB8"/>
<reference evidence="5" key="2">
    <citation type="journal article" date="2018" name="Nat. Plants">
        <title>Whole-genome landscape of Medicago truncatula symbiotic genes.</title>
        <authorList>
            <person name="Pecrix Y."/>
            <person name="Staton S.E."/>
            <person name="Sallet E."/>
            <person name="Lelandais-Briere C."/>
            <person name="Moreau S."/>
            <person name="Carrere S."/>
            <person name="Blein T."/>
            <person name="Jardinaud M.F."/>
            <person name="Latrasse D."/>
            <person name="Zouine M."/>
            <person name="Zahm M."/>
            <person name="Kreplak J."/>
            <person name="Mayjonade B."/>
            <person name="Satge C."/>
            <person name="Perez M."/>
            <person name="Cauet S."/>
            <person name="Marande W."/>
            <person name="Chantry-Darmon C."/>
            <person name="Lopez-Roques C."/>
            <person name="Bouchez O."/>
            <person name="Berard A."/>
            <person name="Debelle F."/>
            <person name="Munos S."/>
            <person name="Bendahmane A."/>
            <person name="Berges H."/>
            <person name="Niebel A."/>
            <person name="Buitink J."/>
            <person name="Frugier F."/>
            <person name="Benhamed M."/>
            <person name="Crespi M."/>
            <person name="Gouzy J."/>
            <person name="Gamas P."/>
        </authorList>
    </citation>
    <scope>NUCLEOTIDE SEQUENCE [LARGE SCALE GENOMIC DNA]</scope>
    <source>
        <strain evidence="5">cv. Jemalong A17</strain>
    </source>
</reference>
<dbReference type="KEGG" id="mtr:11443881"/>
<sequence length="81" mass="9167">MAETLKIVYIVILLVSLCLVVVDGISIYVRCASTNECYTTFKFAPLGSMRCVEGYCKHLKDFKVKTPLQIKEITPLLLHFP</sequence>
<dbReference type="GO" id="GO:0046872">
    <property type="term" value="F:metal ion binding"/>
    <property type="evidence" value="ECO:0007669"/>
    <property type="project" value="InterPro"/>
</dbReference>
<evidence type="ECO:0000313" key="5">
    <source>
        <dbReference type="Proteomes" id="UP000265566"/>
    </source>
</evidence>
<name>I3SRB8_MEDTR</name>
<keyword evidence="1" id="KW-0472">Membrane</keyword>
<dbReference type="Proteomes" id="UP000265566">
    <property type="component" value="Chromosome 7"/>
</dbReference>
<reference evidence="3" key="1">
    <citation type="submission" date="2012-05" db="EMBL/GenBank/DDBJ databases">
        <authorList>
            <person name="Krishnakumar V."/>
            <person name="Cheung F."/>
            <person name="Xiao Y."/>
            <person name="Chan A."/>
            <person name="Moskal W.A."/>
            <person name="Town C.D."/>
        </authorList>
    </citation>
    <scope>NUCLEOTIDE SEQUENCE</scope>
</reference>
<keyword evidence="1" id="KW-0812">Transmembrane</keyword>
<gene>
    <name evidence="4" type="ORF">MtrunA17_Chr7g0224701</name>
</gene>
<dbReference type="ExpressionAtlas" id="I3SRB8">
    <property type="expression patterns" value="differential"/>
</dbReference>
<protein>
    <submittedName>
        <fullName evidence="4">Putative Late nodulin</fullName>
    </submittedName>
</protein>
<reference evidence="4" key="3">
    <citation type="journal article" date="2018" name="Nat. Plants">
        <title>Whole-genome landscape of Medicago truncatula symbiotic genes.</title>
        <authorList>
            <person name="Pecrix Y."/>
            <person name="Gamas P."/>
            <person name="Carrere S."/>
        </authorList>
    </citation>
    <scope>NUCLEOTIDE SEQUENCE</scope>
    <source>
        <tissue evidence="4">Leaves</tissue>
    </source>
</reference>
<feature type="domain" description="Late nodulin" evidence="2">
    <location>
        <begin position="1"/>
        <end position="57"/>
    </location>
</feature>
<dbReference type="Gramene" id="rna39107">
    <property type="protein sequence ID" value="RHN44927.1"/>
    <property type="gene ID" value="gene39107"/>
</dbReference>
<evidence type="ECO:0000256" key="1">
    <source>
        <dbReference type="SAM" id="Phobius"/>
    </source>
</evidence>